<evidence type="ECO:0000256" key="1">
    <source>
        <dbReference type="ARBA" id="ARBA00004123"/>
    </source>
</evidence>
<feature type="region of interest" description="Disordered" evidence="9">
    <location>
        <begin position="251"/>
        <end position="310"/>
    </location>
</feature>
<keyword evidence="6" id="KW-0805">Transcription regulation</keyword>
<feature type="region of interest" description="Disordered" evidence="9">
    <location>
        <begin position="44"/>
        <end position="133"/>
    </location>
</feature>
<keyword evidence="5" id="KW-0678">Repressor</keyword>
<dbReference type="PANTHER" id="PTHR28246:SF1">
    <property type="entry name" value="G1-SPECIFIC TRANSCRIPTIONAL REPRESSOR WHI5-RELATED"/>
    <property type="match status" value="1"/>
</dbReference>
<dbReference type="InterPro" id="IPR013734">
    <property type="entry name" value="TF_Nrm1/Whi5"/>
</dbReference>
<keyword evidence="8" id="KW-0539">Nucleus</keyword>
<keyword evidence="7" id="KW-0804">Transcription</keyword>
<evidence type="ECO:0000256" key="9">
    <source>
        <dbReference type="SAM" id="MobiDB-lite"/>
    </source>
</evidence>
<comment type="subcellular location">
    <subcellularLocation>
        <location evidence="2">Cytoplasm</location>
    </subcellularLocation>
    <subcellularLocation>
        <location evidence="1">Nucleus</location>
    </subcellularLocation>
</comment>
<evidence type="ECO:0000313" key="10">
    <source>
        <dbReference type="EMBL" id="WPG97872.1"/>
    </source>
</evidence>
<dbReference type="AlphaFoldDB" id="A0AAQ3LY91"/>
<evidence type="ECO:0000256" key="6">
    <source>
        <dbReference type="ARBA" id="ARBA00023015"/>
    </source>
</evidence>
<evidence type="ECO:0000256" key="5">
    <source>
        <dbReference type="ARBA" id="ARBA00022491"/>
    </source>
</evidence>
<evidence type="ECO:0000256" key="2">
    <source>
        <dbReference type="ARBA" id="ARBA00004496"/>
    </source>
</evidence>
<comment type="similarity">
    <text evidence="3">Belongs to the WHI5/NRM1 family.</text>
</comment>
<dbReference type="GO" id="GO:0000082">
    <property type="term" value="P:G1/S transition of mitotic cell cycle"/>
    <property type="evidence" value="ECO:0007669"/>
    <property type="project" value="InterPro"/>
</dbReference>
<dbReference type="Proteomes" id="UP001303373">
    <property type="component" value="Chromosome 1"/>
</dbReference>
<evidence type="ECO:0000256" key="4">
    <source>
        <dbReference type="ARBA" id="ARBA00022490"/>
    </source>
</evidence>
<feature type="compositionally biased region" description="Polar residues" evidence="9">
    <location>
        <begin position="382"/>
        <end position="391"/>
    </location>
</feature>
<feature type="compositionally biased region" description="Polar residues" evidence="9">
    <location>
        <begin position="49"/>
        <end position="78"/>
    </location>
</feature>
<feature type="compositionally biased region" description="Polar residues" evidence="9">
    <location>
        <begin position="99"/>
        <end position="110"/>
    </location>
</feature>
<evidence type="ECO:0000256" key="3">
    <source>
        <dbReference type="ARBA" id="ARBA00006922"/>
    </source>
</evidence>
<protein>
    <submittedName>
        <fullName evidence="10">Uncharacterized protein</fullName>
    </submittedName>
</protein>
<evidence type="ECO:0000256" key="8">
    <source>
        <dbReference type="ARBA" id="ARBA00023242"/>
    </source>
</evidence>
<feature type="compositionally biased region" description="Low complexity" evidence="9">
    <location>
        <begin position="392"/>
        <end position="403"/>
    </location>
</feature>
<name>A0AAQ3LY91_9PEZI</name>
<dbReference type="GO" id="GO:0005737">
    <property type="term" value="C:cytoplasm"/>
    <property type="evidence" value="ECO:0007669"/>
    <property type="project" value="UniProtKB-SubCell"/>
</dbReference>
<sequence length="437" mass="46780">MEMVSMQYVPVTPQTELPHVRHSGRSANPAVAQHATRNMHVIDSPVTGEPQQHHQQQNLSAPASQESFASSLQSTTSHDLPRALQSSSSNASELTNSTDITSAASTQQSGDKLLHRSNDNGAHMLSPEETQRDVTVNGNHVLASPMSGISYGNRAKRTASGHVKNALSLTDSPTTPMFARGHSRVNSMSSTGSRAGELAHSLKARLSYAMAKVQNGWEQKSFAEVEQLAAHKAFLTSKRNSISQLDYNDRPVSSGLSSGAARMSMHETSSNGAYDGLTSPPSKRHSGAYASYMTSPPQPHPSNFTRAPRLQPPADIHAVDLNKRRSPMSPPNQSSGYPGSMSPPRTPMNNVSRRPATIRTDTQTAEAERDALQALFQLGSPHASQLSQQTRGAASQASSMQGSPLKTEFPTPRRVTFAPSESASERGSISRDGSVAS</sequence>
<dbReference type="GO" id="GO:0003712">
    <property type="term" value="F:transcription coregulator activity"/>
    <property type="evidence" value="ECO:0007669"/>
    <property type="project" value="TreeGrafter"/>
</dbReference>
<organism evidence="10 11">
    <name type="scientific">Acrodontium crateriforme</name>
    <dbReference type="NCBI Taxonomy" id="150365"/>
    <lineage>
        <taxon>Eukaryota</taxon>
        <taxon>Fungi</taxon>
        <taxon>Dikarya</taxon>
        <taxon>Ascomycota</taxon>
        <taxon>Pezizomycotina</taxon>
        <taxon>Dothideomycetes</taxon>
        <taxon>Dothideomycetidae</taxon>
        <taxon>Mycosphaerellales</taxon>
        <taxon>Teratosphaeriaceae</taxon>
        <taxon>Acrodontium</taxon>
    </lineage>
</organism>
<evidence type="ECO:0000313" key="11">
    <source>
        <dbReference type="Proteomes" id="UP001303373"/>
    </source>
</evidence>
<gene>
    <name evidence="10" type="ORF">R9X50_00065400</name>
</gene>
<dbReference type="GO" id="GO:0033309">
    <property type="term" value="C:SBF transcription complex"/>
    <property type="evidence" value="ECO:0007669"/>
    <property type="project" value="TreeGrafter"/>
</dbReference>
<proteinExistence type="inferred from homology"/>
<feature type="region of interest" description="Disordered" evidence="9">
    <location>
        <begin position="322"/>
        <end position="354"/>
    </location>
</feature>
<dbReference type="PANTHER" id="PTHR28246">
    <property type="entry name" value="G1-SPECIFIC TRANSCRIPTIONAL REPRESSOR WHI5-RELATED"/>
    <property type="match status" value="1"/>
</dbReference>
<dbReference type="EMBL" id="CP138580">
    <property type="protein sequence ID" value="WPG97872.1"/>
    <property type="molecule type" value="Genomic_DNA"/>
</dbReference>
<dbReference type="InterPro" id="IPR039198">
    <property type="entry name" value="Srl3/Whi5"/>
</dbReference>
<dbReference type="Pfam" id="PF08528">
    <property type="entry name" value="Whi5"/>
    <property type="match status" value="1"/>
</dbReference>
<feature type="region of interest" description="Disordered" evidence="9">
    <location>
        <begin position="377"/>
        <end position="437"/>
    </location>
</feature>
<keyword evidence="4" id="KW-0963">Cytoplasm</keyword>
<evidence type="ECO:0000256" key="7">
    <source>
        <dbReference type="ARBA" id="ARBA00023163"/>
    </source>
</evidence>
<reference evidence="10 11" key="1">
    <citation type="submission" date="2023-11" db="EMBL/GenBank/DDBJ databases">
        <title>An acidophilic fungus is an integral part of prey digestion in a carnivorous sundew plant.</title>
        <authorList>
            <person name="Tsai I.J."/>
        </authorList>
    </citation>
    <scope>NUCLEOTIDE SEQUENCE [LARGE SCALE GENOMIC DNA]</scope>
    <source>
        <strain evidence="10">169a</strain>
    </source>
</reference>
<feature type="compositionally biased region" description="Low complexity" evidence="9">
    <location>
        <begin position="83"/>
        <end position="98"/>
    </location>
</feature>
<keyword evidence="11" id="KW-1185">Reference proteome</keyword>
<accession>A0AAQ3LY91</accession>